<keyword evidence="2" id="KW-1185">Reference proteome</keyword>
<proteinExistence type="predicted"/>
<dbReference type="AlphaFoldDB" id="A0A8X6T5U3"/>
<evidence type="ECO:0000313" key="2">
    <source>
        <dbReference type="Proteomes" id="UP000887013"/>
    </source>
</evidence>
<accession>A0A8X6T5U3</accession>
<comment type="caution">
    <text evidence="1">The sequence shown here is derived from an EMBL/GenBank/DDBJ whole genome shotgun (WGS) entry which is preliminary data.</text>
</comment>
<evidence type="ECO:0000313" key="1">
    <source>
        <dbReference type="EMBL" id="GFS75794.1"/>
    </source>
</evidence>
<name>A0A8X6T5U3_NEPPI</name>
<dbReference type="EMBL" id="BMAW01001818">
    <property type="protein sequence ID" value="GFS75794.1"/>
    <property type="molecule type" value="Genomic_DNA"/>
</dbReference>
<gene>
    <name evidence="1" type="ORF">NPIL_190491</name>
</gene>
<protein>
    <submittedName>
        <fullName evidence="1">Uncharacterized protein</fullName>
    </submittedName>
</protein>
<reference evidence="1" key="1">
    <citation type="submission" date="2020-08" db="EMBL/GenBank/DDBJ databases">
        <title>Multicomponent nature underlies the extraordinary mechanical properties of spider dragline silk.</title>
        <authorList>
            <person name="Kono N."/>
            <person name="Nakamura H."/>
            <person name="Mori M."/>
            <person name="Yoshida Y."/>
            <person name="Ohtoshi R."/>
            <person name="Malay A.D."/>
            <person name="Moran D.A.P."/>
            <person name="Tomita M."/>
            <person name="Numata K."/>
            <person name="Arakawa K."/>
        </authorList>
    </citation>
    <scope>NUCLEOTIDE SEQUENCE</scope>
</reference>
<organism evidence="1 2">
    <name type="scientific">Nephila pilipes</name>
    <name type="common">Giant wood spider</name>
    <name type="synonym">Nephila maculata</name>
    <dbReference type="NCBI Taxonomy" id="299642"/>
    <lineage>
        <taxon>Eukaryota</taxon>
        <taxon>Metazoa</taxon>
        <taxon>Ecdysozoa</taxon>
        <taxon>Arthropoda</taxon>
        <taxon>Chelicerata</taxon>
        <taxon>Arachnida</taxon>
        <taxon>Araneae</taxon>
        <taxon>Araneomorphae</taxon>
        <taxon>Entelegynae</taxon>
        <taxon>Araneoidea</taxon>
        <taxon>Nephilidae</taxon>
        <taxon>Nephila</taxon>
    </lineage>
</organism>
<sequence length="97" mass="11324">MLSTYEKLICELESSRKNAMDMFFSKYESDDCETDQEIIDFRSLKIASKAKGEVIETVKIKSFRKHSKGKKTPPLWHLDWTESLAFVCNKDDLTRLV</sequence>
<dbReference type="Proteomes" id="UP000887013">
    <property type="component" value="Unassembled WGS sequence"/>
</dbReference>